<evidence type="ECO:0000313" key="2">
    <source>
        <dbReference type="EMBL" id="ASM74685.1"/>
    </source>
</evidence>
<proteinExistence type="predicted"/>
<name>A0A221K6T5_9RHOB</name>
<protein>
    <submittedName>
        <fullName evidence="2">Uncharacterized protein</fullName>
    </submittedName>
</protein>
<evidence type="ECO:0000256" key="1">
    <source>
        <dbReference type="SAM" id="MobiDB-lite"/>
    </source>
</evidence>
<accession>A0A221K6T5</accession>
<dbReference type="KEGG" id="spse:SULPSESMR1_04991"/>
<gene>
    <name evidence="2" type="ORF">SULPSESMR1_04991</name>
</gene>
<organism evidence="2 3">
    <name type="scientific">Pseudosulfitobacter pseudonitzschiae</name>
    <dbReference type="NCBI Taxonomy" id="1402135"/>
    <lineage>
        <taxon>Bacteria</taxon>
        <taxon>Pseudomonadati</taxon>
        <taxon>Pseudomonadota</taxon>
        <taxon>Alphaproteobacteria</taxon>
        <taxon>Rhodobacterales</taxon>
        <taxon>Roseobacteraceae</taxon>
        <taxon>Pseudosulfitobacter</taxon>
    </lineage>
</organism>
<geneLocation type="plasmid" evidence="2 3">
    <name>pSMR1-1</name>
</geneLocation>
<feature type="region of interest" description="Disordered" evidence="1">
    <location>
        <begin position="1"/>
        <end position="27"/>
    </location>
</feature>
<keyword evidence="2" id="KW-0614">Plasmid</keyword>
<dbReference type="Proteomes" id="UP000199754">
    <property type="component" value="Plasmid pSMR1-1"/>
</dbReference>
<dbReference type="AlphaFoldDB" id="A0A221K6T5"/>
<evidence type="ECO:0000313" key="3">
    <source>
        <dbReference type="Proteomes" id="UP000199754"/>
    </source>
</evidence>
<sequence length="62" mass="6635">MSQPDLSSHKPKAALTPPPWPDFESGGLCEDRNLNPYLCTGASQVDTGDGLLCLACRDCREG</sequence>
<keyword evidence="3" id="KW-1185">Reference proteome</keyword>
<dbReference type="EMBL" id="CP022416">
    <property type="protein sequence ID" value="ASM74685.1"/>
    <property type="molecule type" value="Genomic_DNA"/>
</dbReference>
<reference evidence="2 3" key="1">
    <citation type="submission" date="2017-07" db="EMBL/GenBank/DDBJ databases">
        <title>Genome Sequence of Sulfitobacter pseudonitzschiae Strain SMR1 Isolated from a culture of the Diatom Skeletonema marinoi.</title>
        <authorList>
            <person name="Topel M."/>
            <person name="Pinder M.I.M."/>
            <person name="Johansson O.N."/>
            <person name="Kourtchenko O."/>
            <person name="Godhe A."/>
            <person name="Clarke A.K."/>
        </authorList>
    </citation>
    <scope>NUCLEOTIDE SEQUENCE [LARGE SCALE GENOMIC DNA]</scope>
    <source>
        <strain evidence="2 3">SMR1</strain>
        <plasmid evidence="2 3">pSMR1-1</plasmid>
    </source>
</reference>